<proteinExistence type="predicted"/>
<sequence>MEENGMNLCKASATGLNLKYISSKTDDEWPPLAVESSFSYVANSEKSNKLRNGSPKQHERCQSSTTPQNGMSTAPSVNGVVHCQYKTVSEGKMKNCLDKDKHGFNSDLSLTGKRLQLSPEYWSADYALHTRSRSEEEPRASSGLHIYPPARVSYINEVNPRQSYTNELNARPSYDFDIFSNRQRLPSFCPRPLGQPWAGNTERQRLRAGELRRPLDDIHASGERQPLYTRKGSHPQRFTRAPQLRRISSQDSFRSHIPRTRSTSLPVPVKLHDSRVVMEWNEKRNGGVTYVTPVLKTLSEGDLSYSQLRIEGEAVNRKPQQDYFADDV</sequence>
<feature type="region of interest" description="Disordered" evidence="1">
    <location>
        <begin position="45"/>
        <end position="75"/>
    </location>
</feature>
<feature type="compositionally biased region" description="Polar residues" evidence="1">
    <location>
        <begin position="45"/>
        <end position="55"/>
    </location>
</feature>
<dbReference type="EMBL" id="CACRXK020000467">
    <property type="protein sequence ID" value="CAB3982112.1"/>
    <property type="molecule type" value="Genomic_DNA"/>
</dbReference>
<organism evidence="2 3">
    <name type="scientific">Paramuricea clavata</name>
    <name type="common">Red gorgonian</name>
    <name type="synonym">Violescent sea-whip</name>
    <dbReference type="NCBI Taxonomy" id="317549"/>
    <lineage>
        <taxon>Eukaryota</taxon>
        <taxon>Metazoa</taxon>
        <taxon>Cnidaria</taxon>
        <taxon>Anthozoa</taxon>
        <taxon>Octocorallia</taxon>
        <taxon>Malacalcyonacea</taxon>
        <taxon>Plexauridae</taxon>
        <taxon>Paramuricea</taxon>
    </lineage>
</organism>
<protein>
    <submittedName>
        <fullName evidence="2">Uncharacterized protein</fullName>
    </submittedName>
</protein>
<dbReference type="Proteomes" id="UP001152795">
    <property type="component" value="Unassembled WGS sequence"/>
</dbReference>
<name>A0A6S7G0K9_PARCT</name>
<dbReference type="AlphaFoldDB" id="A0A6S7G0K9"/>
<evidence type="ECO:0000313" key="3">
    <source>
        <dbReference type="Proteomes" id="UP001152795"/>
    </source>
</evidence>
<gene>
    <name evidence="2" type="ORF">PACLA_8A039874</name>
</gene>
<feature type="compositionally biased region" description="Polar residues" evidence="1">
    <location>
        <begin position="62"/>
        <end position="75"/>
    </location>
</feature>
<comment type="caution">
    <text evidence="2">The sequence shown here is derived from an EMBL/GenBank/DDBJ whole genome shotgun (WGS) entry which is preliminary data.</text>
</comment>
<evidence type="ECO:0000256" key="1">
    <source>
        <dbReference type="SAM" id="MobiDB-lite"/>
    </source>
</evidence>
<keyword evidence="3" id="KW-1185">Reference proteome</keyword>
<reference evidence="2" key="1">
    <citation type="submission" date="2020-04" db="EMBL/GenBank/DDBJ databases">
        <authorList>
            <person name="Alioto T."/>
            <person name="Alioto T."/>
            <person name="Gomez Garrido J."/>
        </authorList>
    </citation>
    <scope>NUCLEOTIDE SEQUENCE</scope>
    <source>
        <strain evidence="2">A484AB</strain>
    </source>
</reference>
<evidence type="ECO:0000313" key="2">
    <source>
        <dbReference type="EMBL" id="CAB3982112.1"/>
    </source>
</evidence>
<accession>A0A6S7G0K9</accession>